<gene>
    <name evidence="1" type="ORF">V5O48_014386</name>
</gene>
<proteinExistence type="predicted"/>
<comment type="caution">
    <text evidence="1">The sequence shown here is derived from an EMBL/GenBank/DDBJ whole genome shotgun (WGS) entry which is preliminary data.</text>
</comment>
<reference evidence="1 2" key="1">
    <citation type="submission" date="2024-02" db="EMBL/GenBank/DDBJ databases">
        <title>A draft genome for the cacao thread blight pathogen Marasmius crinis-equi.</title>
        <authorList>
            <person name="Cohen S.P."/>
            <person name="Baruah I.K."/>
            <person name="Amoako-Attah I."/>
            <person name="Bukari Y."/>
            <person name="Meinhardt L.W."/>
            <person name="Bailey B.A."/>
        </authorList>
    </citation>
    <scope>NUCLEOTIDE SEQUENCE [LARGE SCALE GENOMIC DNA]</scope>
    <source>
        <strain evidence="1 2">GH-76</strain>
    </source>
</reference>
<name>A0ABR3EXI7_9AGAR</name>
<organism evidence="1 2">
    <name type="scientific">Marasmius crinis-equi</name>
    <dbReference type="NCBI Taxonomy" id="585013"/>
    <lineage>
        <taxon>Eukaryota</taxon>
        <taxon>Fungi</taxon>
        <taxon>Dikarya</taxon>
        <taxon>Basidiomycota</taxon>
        <taxon>Agaricomycotina</taxon>
        <taxon>Agaricomycetes</taxon>
        <taxon>Agaricomycetidae</taxon>
        <taxon>Agaricales</taxon>
        <taxon>Marasmiineae</taxon>
        <taxon>Marasmiaceae</taxon>
        <taxon>Marasmius</taxon>
    </lineage>
</organism>
<sequence length="76" mass="8598">MLLPEVNPGRAGEQQWGLDVRIHQDSWDPYAYFPDIQGNVHHGWENHQLGGNTGVTLKKHSSNIKQHLSDPQVMSV</sequence>
<evidence type="ECO:0000313" key="2">
    <source>
        <dbReference type="Proteomes" id="UP001465976"/>
    </source>
</evidence>
<dbReference type="EMBL" id="JBAHYK010001543">
    <property type="protein sequence ID" value="KAL0567607.1"/>
    <property type="molecule type" value="Genomic_DNA"/>
</dbReference>
<evidence type="ECO:0000313" key="1">
    <source>
        <dbReference type="EMBL" id="KAL0567607.1"/>
    </source>
</evidence>
<protein>
    <submittedName>
        <fullName evidence="1">Uncharacterized protein</fullName>
    </submittedName>
</protein>
<dbReference type="Proteomes" id="UP001465976">
    <property type="component" value="Unassembled WGS sequence"/>
</dbReference>
<accession>A0ABR3EXI7</accession>
<keyword evidence="2" id="KW-1185">Reference proteome</keyword>